<dbReference type="Pfam" id="PF11915">
    <property type="entry name" value="DUF3433"/>
    <property type="match status" value="2"/>
</dbReference>
<keyword evidence="4" id="KW-1185">Reference proteome</keyword>
<feature type="transmembrane region" description="Helical" evidence="2">
    <location>
        <begin position="731"/>
        <end position="752"/>
    </location>
</feature>
<evidence type="ECO:0000313" key="3">
    <source>
        <dbReference type="EMBL" id="KAK4132806.1"/>
    </source>
</evidence>
<keyword evidence="2" id="KW-1133">Transmembrane helix</keyword>
<evidence type="ECO:0000313" key="4">
    <source>
        <dbReference type="Proteomes" id="UP001304895"/>
    </source>
</evidence>
<feature type="transmembrane region" description="Helical" evidence="2">
    <location>
        <begin position="983"/>
        <end position="1006"/>
    </location>
</feature>
<organism evidence="3 4">
    <name type="scientific">Trichocladium antarcticum</name>
    <dbReference type="NCBI Taxonomy" id="1450529"/>
    <lineage>
        <taxon>Eukaryota</taxon>
        <taxon>Fungi</taxon>
        <taxon>Dikarya</taxon>
        <taxon>Ascomycota</taxon>
        <taxon>Pezizomycotina</taxon>
        <taxon>Sordariomycetes</taxon>
        <taxon>Sordariomycetidae</taxon>
        <taxon>Sordariales</taxon>
        <taxon>Chaetomiaceae</taxon>
        <taxon>Trichocladium</taxon>
    </lineage>
</organism>
<sequence length="1225" mass="128549">MQQPFLHSGDTRATYGYSIQATQDRHHEEPPEDAAQGQGPPIWRPGRTPNYKPTPLRWPFISAVIAALLVAIVLVVVAEKQMPNSNSSATILGIHPNATQPVRRLARQEASNTFIPMVGRAVSVTPAVTTTEALPSTDPLPSILSSVSGSVSTTPWPFRGRFVASGEPEVHESSVNSAGFRVPVVASETTTRPGPSISDSVPETMTLSIHSSWAVSSTASTAPGAVTGSSLTTPPASNSPPIGLPSGARLVPVSISVSTFTTNITVPVSTVTATSVFTTIRTVSYTSVSTYSTTIVSTATNAGQTTLQSFFTINGTPGSSPVMTSTQTQAIRTTVVAGMTTAIVGASTLSATGTVTRTSTMTGVIIPSVGEVTITYYDTIYPARTLPVTEPPKPVKVTGVEVIDATTAMVVQAQGPVVLVVPADEVQTRVLEQDVTTVVERVGGSVVTNIVVITPSPGVLVAVVTTVGGIPMTIVNTPDPVTAAGQPVTYTVVNNVGGTPVTQAVVTTPAGPPFQPITYTIARDVGGTLVTEVVVTTPTEAPGQPITYTAVDIIGGTPVPQVVVTTPAGAPFQPVSYTIITNIGGTPTVVAITPGPTTVVETINGTPVTRVTTPPVTSFTTTAGATLTTQVLVTTPTGAEPFTLTLVSTSGGTLTTRTRTISLTTLVTTISGSLRTITSTPSAVTSFSTRPRSTRTFTSTSTPTASATSGEDPAPSVIGSTRVFRWTEADIFVGTFLPPLLAVALVIPLRIIDLNAKLYQPFQALARQGGGLGANTLLLQYTGLMGFLTPVVTLLQGHPVPFLTTVMVGCASFMVPLAAEAIGLKLHGECYLNTASPTCGPALGVSPVPAHALLGLLAVVIVLLLVVLFFMRRWVTGLHANPWNMAGIASLAGSPDVRIRQDSETAMRRAVADKQYGLGYFQNAQGREEYGIILMDESGRGLQARSRSRSREADSGSDILDTHAAIAKGRPLGKHLPFMALRYPWRITLVLFQLAVLVFIIYYHAYYRGGIRDNGRLWLFLNANTIGVRFVSAAIGVTIAFCWQTFFLSVSTMTAYHLLSTTPQPAATSILLSPHTNPFAGLWSSAAAHRHPFPACVALAAVLSEFLPVLLANIPFHPAQTAAAATACAALAGLFLVLMLAVLAYSLLRVRYPPMPADPRCVAGVLFYVSQSRMVVELDDFAGVSRLGGEERTARIAGRGRRYFYGFLVGASWRRLGVDCDDNGG</sequence>
<dbReference type="AlphaFoldDB" id="A0AAN6UHM1"/>
<feature type="transmembrane region" description="Helical" evidence="2">
    <location>
        <begin position="850"/>
        <end position="871"/>
    </location>
</feature>
<reference evidence="3" key="2">
    <citation type="submission" date="2023-05" db="EMBL/GenBank/DDBJ databases">
        <authorList>
            <consortium name="Lawrence Berkeley National Laboratory"/>
            <person name="Steindorff A."/>
            <person name="Hensen N."/>
            <person name="Bonometti L."/>
            <person name="Westerberg I."/>
            <person name="Brannstrom I.O."/>
            <person name="Guillou S."/>
            <person name="Cros-Aarteil S."/>
            <person name="Calhoun S."/>
            <person name="Haridas S."/>
            <person name="Kuo A."/>
            <person name="Mondo S."/>
            <person name="Pangilinan J."/>
            <person name="Riley R."/>
            <person name="Labutti K."/>
            <person name="Andreopoulos B."/>
            <person name="Lipzen A."/>
            <person name="Chen C."/>
            <person name="Yanf M."/>
            <person name="Daum C."/>
            <person name="Ng V."/>
            <person name="Clum A."/>
            <person name="Ohm R."/>
            <person name="Martin F."/>
            <person name="Silar P."/>
            <person name="Natvig D."/>
            <person name="Lalanne C."/>
            <person name="Gautier V."/>
            <person name="Ament-Velasquez S.L."/>
            <person name="Kruys A."/>
            <person name="Hutchinson M.I."/>
            <person name="Powell A.J."/>
            <person name="Barry K."/>
            <person name="Miller A.N."/>
            <person name="Grigoriev I.V."/>
            <person name="Debuchy R."/>
            <person name="Gladieux P."/>
            <person name="Thoren M.H."/>
            <person name="Johannesson H."/>
        </authorList>
    </citation>
    <scope>NUCLEOTIDE SEQUENCE</scope>
    <source>
        <strain evidence="3">CBS 123565</strain>
    </source>
</reference>
<feature type="transmembrane region" description="Helical" evidence="2">
    <location>
        <begin position="802"/>
        <end position="819"/>
    </location>
</feature>
<evidence type="ECO:0008006" key="5">
    <source>
        <dbReference type="Google" id="ProtNLM"/>
    </source>
</evidence>
<keyword evidence="2" id="KW-0472">Membrane</keyword>
<feature type="transmembrane region" description="Helical" evidence="2">
    <location>
        <begin position="1026"/>
        <end position="1050"/>
    </location>
</feature>
<feature type="region of interest" description="Disordered" evidence="1">
    <location>
        <begin position="22"/>
        <end position="47"/>
    </location>
</feature>
<feature type="compositionally biased region" description="Polar residues" evidence="1">
    <location>
        <begin position="227"/>
        <end position="240"/>
    </location>
</feature>
<proteinExistence type="predicted"/>
<comment type="caution">
    <text evidence="3">The sequence shown here is derived from an EMBL/GenBank/DDBJ whole genome shotgun (WGS) entry which is preliminary data.</text>
</comment>
<evidence type="ECO:0000256" key="2">
    <source>
        <dbReference type="SAM" id="Phobius"/>
    </source>
</evidence>
<feature type="transmembrane region" description="Helical" evidence="2">
    <location>
        <begin position="58"/>
        <end position="78"/>
    </location>
</feature>
<reference evidence="3" key="1">
    <citation type="journal article" date="2023" name="Mol. Phylogenet. Evol.">
        <title>Genome-scale phylogeny and comparative genomics of the fungal order Sordariales.</title>
        <authorList>
            <person name="Hensen N."/>
            <person name="Bonometti L."/>
            <person name="Westerberg I."/>
            <person name="Brannstrom I.O."/>
            <person name="Guillou S."/>
            <person name="Cros-Aarteil S."/>
            <person name="Calhoun S."/>
            <person name="Haridas S."/>
            <person name="Kuo A."/>
            <person name="Mondo S."/>
            <person name="Pangilinan J."/>
            <person name="Riley R."/>
            <person name="LaButti K."/>
            <person name="Andreopoulos B."/>
            <person name="Lipzen A."/>
            <person name="Chen C."/>
            <person name="Yan M."/>
            <person name="Daum C."/>
            <person name="Ng V."/>
            <person name="Clum A."/>
            <person name="Steindorff A."/>
            <person name="Ohm R.A."/>
            <person name="Martin F."/>
            <person name="Silar P."/>
            <person name="Natvig D.O."/>
            <person name="Lalanne C."/>
            <person name="Gautier V."/>
            <person name="Ament-Velasquez S.L."/>
            <person name="Kruys A."/>
            <person name="Hutchinson M.I."/>
            <person name="Powell A.J."/>
            <person name="Barry K."/>
            <person name="Miller A.N."/>
            <person name="Grigoriev I.V."/>
            <person name="Debuchy R."/>
            <person name="Gladieux P."/>
            <person name="Hiltunen Thoren M."/>
            <person name="Johannesson H."/>
        </authorList>
    </citation>
    <scope>NUCLEOTIDE SEQUENCE</scope>
    <source>
        <strain evidence="3">CBS 123565</strain>
    </source>
</reference>
<feature type="region of interest" description="Disordered" evidence="1">
    <location>
        <begin position="223"/>
        <end position="243"/>
    </location>
</feature>
<feature type="transmembrane region" description="Helical" evidence="2">
    <location>
        <begin position="1122"/>
        <end position="1148"/>
    </location>
</feature>
<keyword evidence="2" id="KW-0812">Transmembrane</keyword>
<name>A0AAN6UHM1_9PEZI</name>
<dbReference type="EMBL" id="MU853415">
    <property type="protein sequence ID" value="KAK4132806.1"/>
    <property type="molecule type" value="Genomic_DNA"/>
</dbReference>
<protein>
    <recommendedName>
        <fullName evidence="5">Zonadhesin</fullName>
    </recommendedName>
</protein>
<dbReference type="PANTHER" id="PTHR37544:SF3">
    <property type="entry name" value="SPRAY"/>
    <property type="match status" value="1"/>
</dbReference>
<dbReference type="InterPro" id="IPR021840">
    <property type="entry name" value="DUF3433"/>
</dbReference>
<feature type="region of interest" description="Disordered" evidence="1">
    <location>
        <begin position="684"/>
        <end position="713"/>
    </location>
</feature>
<feature type="transmembrane region" description="Helical" evidence="2">
    <location>
        <begin position="772"/>
        <end position="795"/>
    </location>
</feature>
<feature type="non-terminal residue" evidence="3">
    <location>
        <position position="1225"/>
    </location>
</feature>
<feature type="transmembrane region" description="Helical" evidence="2">
    <location>
        <begin position="1093"/>
        <end position="1116"/>
    </location>
</feature>
<gene>
    <name evidence="3" type="ORF">BT67DRAFT_360082</name>
</gene>
<feature type="compositionally biased region" description="Low complexity" evidence="1">
    <location>
        <begin position="685"/>
        <end position="709"/>
    </location>
</feature>
<evidence type="ECO:0000256" key="1">
    <source>
        <dbReference type="SAM" id="MobiDB-lite"/>
    </source>
</evidence>
<dbReference type="PANTHER" id="PTHR37544">
    <property type="entry name" value="SPRAY-RELATED"/>
    <property type="match status" value="1"/>
</dbReference>
<accession>A0AAN6UHM1</accession>
<dbReference type="Proteomes" id="UP001304895">
    <property type="component" value="Unassembled WGS sequence"/>
</dbReference>